<gene>
    <name evidence="2" type="ORF">AALP_AAs42659U000100</name>
</gene>
<evidence type="ECO:0000313" key="3">
    <source>
        <dbReference type="Proteomes" id="UP000029120"/>
    </source>
</evidence>
<dbReference type="Proteomes" id="UP000029120">
    <property type="component" value="Unassembled WGS sequence"/>
</dbReference>
<dbReference type="AlphaFoldDB" id="A0A087FXM1"/>
<feature type="region of interest" description="Disordered" evidence="1">
    <location>
        <begin position="92"/>
        <end position="111"/>
    </location>
</feature>
<name>A0A087FXM1_ARAAL</name>
<proteinExistence type="predicted"/>
<dbReference type="Gramene" id="KFK22373">
    <property type="protein sequence ID" value="KFK22373"/>
    <property type="gene ID" value="AALP_AAs42659U000100"/>
</dbReference>
<reference evidence="3" key="1">
    <citation type="journal article" date="2015" name="Nat. Plants">
        <title>Genome expansion of Arabis alpina linked with retrotransposition and reduced symmetric DNA methylation.</title>
        <authorList>
            <person name="Willing E.M."/>
            <person name="Rawat V."/>
            <person name="Mandakova T."/>
            <person name="Maumus F."/>
            <person name="James G.V."/>
            <person name="Nordstroem K.J."/>
            <person name="Becker C."/>
            <person name="Warthmann N."/>
            <person name="Chica C."/>
            <person name="Szarzynska B."/>
            <person name="Zytnicki M."/>
            <person name="Albani M.C."/>
            <person name="Kiefer C."/>
            <person name="Bergonzi S."/>
            <person name="Castaings L."/>
            <person name="Mateos J.L."/>
            <person name="Berns M.C."/>
            <person name="Bujdoso N."/>
            <person name="Piofczyk T."/>
            <person name="de Lorenzo L."/>
            <person name="Barrero-Sicilia C."/>
            <person name="Mateos I."/>
            <person name="Piednoel M."/>
            <person name="Hagmann J."/>
            <person name="Chen-Min-Tao R."/>
            <person name="Iglesias-Fernandez R."/>
            <person name="Schuster S.C."/>
            <person name="Alonso-Blanco C."/>
            <person name="Roudier F."/>
            <person name="Carbonero P."/>
            <person name="Paz-Ares J."/>
            <person name="Davis S.J."/>
            <person name="Pecinka A."/>
            <person name="Quesneville H."/>
            <person name="Colot V."/>
            <person name="Lysak M.A."/>
            <person name="Weigel D."/>
            <person name="Coupland G."/>
            <person name="Schneeberger K."/>
        </authorList>
    </citation>
    <scope>NUCLEOTIDE SEQUENCE [LARGE SCALE GENOMIC DNA]</scope>
    <source>
        <strain evidence="3">cv. Pajares</strain>
    </source>
</reference>
<sequence length="111" mass="12570">MQDYIAPLKRSLAAYSAYGMLGISRKKINSWDSRGDERKVWLLNSSNKAIQIGGGLISEMRNFTKAKIHIFQGEDVPKVVRDDEEMVEVSKSFGNRNKKKEEFPTLSGNMS</sequence>
<evidence type="ECO:0000313" key="2">
    <source>
        <dbReference type="EMBL" id="KFK22373.1"/>
    </source>
</evidence>
<accession>A0A087FXM1</accession>
<keyword evidence="3" id="KW-1185">Reference proteome</keyword>
<organism evidence="2 3">
    <name type="scientific">Arabis alpina</name>
    <name type="common">Alpine rock-cress</name>
    <dbReference type="NCBI Taxonomy" id="50452"/>
    <lineage>
        <taxon>Eukaryota</taxon>
        <taxon>Viridiplantae</taxon>
        <taxon>Streptophyta</taxon>
        <taxon>Embryophyta</taxon>
        <taxon>Tracheophyta</taxon>
        <taxon>Spermatophyta</taxon>
        <taxon>Magnoliopsida</taxon>
        <taxon>eudicotyledons</taxon>
        <taxon>Gunneridae</taxon>
        <taxon>Pentapetalae</taxon>
        <taxon>rosids</taxon>
        <taxon>malvids</taxon>
        <taxon>Brassicales</taxon>
        <taxon>Brassicaceae</taxon>
        <taxon>Arabideae</taxon>
        <taxon>Arabis</taxon>
    </lineage>
</organism>
<evidence type="ECO:0000256" key="1">
    <source>
        <dbReference type="SAM" id="MobiDB-lite"/>
    </source>
</evidence>
<protein>
    <submittedName>
        <fullName evidence="2">Uncharacterized protein</fullName>
    </submittedName>
</protein>
<dbReference type="EMBL" id="KL989811">
    <property type="protein sequence ID" value="KFK22373.1"/>
    <property type="molecule type" value="Genomic_DNA"/>
</dbReference>
<dbReference type="OrthoDB" id="1937934at2759"/>